<dbReference type="GO" id="GO:0008119">
    <property type="term" value="F:thiopurine S-methyltransferase activity"/>
    <property type="evidence" value="ECO:0007669"/>
    <property type="project" value="UniProtKB-EC"/>
</dbReference>
<evidence type="ECO:0000256" key="5">
    <source>
        <dbReference type="ARBA" id="ARBA00022490"/>
    </source>
</evidence>
<evidence type="ECO:0000256" key="8">
    <source>
        <dbReference type="ARBA" id="ARBA00022691"/>
    </source>
</evidence>
<evidence type="ECO:0000256" key="4">
    <source>
        <dbReference type="ARBA" id="ARBA00011905"/>
    </source>
</evidence>
<reference evidence="10" key="1">
    <citation type="journal article" date="2010" name="Nature">
        <title>The Amphimedon queenslandica genome and the evolution of animal complexity.</title>
        <authorList>
            <person name="Srivastava M."/>
            <person name="Simakov O."/>
            <person name="Chapman J."/>
            <person name="Fahey B."/>
            <person name="Gauthier M.E."/>
            <person name="Mitros T."/>
            <person name="Richards G.S."/>
            <person name="Conaco C."/>
            <person name="Dacre M."/>
            <person name="Hellsten U."/>
            <person name="Larroux C."/>
            <person name="Putnam N.H."/>
            <person name="Stanke M."/>
            <person name="Adamska M."/>
            <person name="Darling A."/>
            <person name="Degnan S.M."/>
            <person name="Oakley T.H."/>
            <person name="Plachetzki D.C."/>
            <person name="Zhai Y."/>
            <person name="Adamski M."/>
            <person name="Calcino A."/>
            <person name="Cummins S.F."/>
            <person name="Goodstein D.M."/>
            <person name="Harris C."/>
            <person name="Jackson D.J."/>
            <person name="Leys S.P."/>
            <person name="Shu S."/>
            <person name="Woodcroft B.J."/>
            <person name="Vervoort M."/>
            <person name="Kosik K.S."/>
            <person name="Manning G."/>
            <person name="Degnan B.M."/>
            <person name="Rokhsar D.S."/>
        </authorList>
    </citation>
    <scope>NUCLEOTIDE SEQUENCE [LARGE SCALE GENOMIC DNA]</scope>
</reference>
<evidence type="ECO:0000313" key="10">
    <source>
        <dbReference type="Proteomes" id="UP000007879"/>
    </source>
</evidence>
<dbReference type="EC" id="2.1.1.67" evidence="4"/>
<keyword evidence="6" id="KW-0489">Methyltransferase</keyword>
<comment type="catalytic activity">
    <reaction evidence="1">
        <text>S-adenosyl-L-methionine + a thiopurine = S-adenosyl-L-homocysteine + a thiopurine S-methylether.</text>
        <dbReference type="EC" id="2.1.1.67"/>
    </reaction>
</comment>
<dbReference type="PANTHER" id="PTHR10259:SF11">
    <property type="entry name" value="THIOPURINE S-METHYLTRANSFERASE"/>
    <property type="match status" value="1"/>
</dbReference>
<dbReference type="Proteomes" id="UP000007879">
    <property type="component" value="Unassembled WGS sequence"/>
</dbReference>
<dbReference type="InterPro" id="IPR029063">
    <property type="entry name" value="SAM-dependent_MTases_sf"/>
</dbReference>
<name>A0AAN0IY80_AMPQE</name>
<protein>
    <recommendedName>
        <fullName evidence="4">thiopurine S-methyltransferase</fullName>
        <ecNumber evidence="4">2.1.1.67</ecNumber>
    </recommendedName>
</protein>
<dbReference type="Pfam" id="PF05724">
    <property type="entry name" value="TPMT"/>
    <property type="match status" value="1"/>
</dbReference>
<proteinExistence type="inferred from homology"/>
<comment type="similarity">
    <text evidence="3">Belongs to the class I-like SAM-binding methyltransferase superfamily. TPMT family.</text>
</comment>
<dbReference type="AlphaFoldDB" id="A0AAN0IY80"/>
<comment type="subcellular location">
    <subcellularLocation>
        <location evidence="2">Cytoplasm</location>
    </subcellularLocation>
</comment>
<organism evidence="9 10">
    <name type="scientific">Amphimedon queenslandica</name>
    <name type="common">Sponge</name>
    <dbReference type="NCBI Taxonomy" id="400682"/>
    <lineage>
        <taxon>Eukaryota</taxon>
        <taxon>Metazoa</taxon>
        <taxon>Porifera</taxon>
        <taxon>Demospongiae</taxon>
        <taxon>Heteroscleromorpha</taxon>
        <taxon>Haplosclerida</taxon>
        <taxon>Niphatidae</taxon>
        <taxon>Amphimedon</taxon>
    </lineage>
</organism>
<dbReference type="PANTHER" id="PTHR10259">
    <property type="entry name" value="THIOPURINE S-METHYLTRANSFERASE"/>
    <property type="match status" value="1"/>
</dbReference>
<sequence>MKLIPLLQCIIRQKVHSSVLSPLGVPRIKPVSTARRSLVFVSRPQNKYEDSSYWNIRWTGGTTIWHKWEVDELLKKHYHFLQTGNNQSSIFVPLCGKSIDMKWLADKGHAVVGIDIVELAAQQFFTESNIPFKKYTTDDFSVYESTDDMMKIKFIVGDLFKCSVERIGSFDAIWDCNSIIAINPDDTKRYAKLLDSLLKSSGRILLSTYEFEDLSGRDQPPHNLPPDAVKGLFGEKYSIAVKETLDHTALFCIKYQIPWAQRHLLYLSKNN</sequence>
<dbReference type="GeneID" id="100639349"/>
<dbReference type="EnsemblMetazoa" id="XM_019993842.1">
    <property type="protein sequence ID" value="XP_019849401.1"/>
    <property type="gene ID" value="LOC100639349"/>
</dbReference>
<accession>A0AAN0IY80</accession>
<dbReference type="CDD" id="cd02440">
    <property type="entry name" value="AdoMet_MTases"/>
    <property type="match status" value="1"/>
</dbReference>
<dbReference type="GO" id="GO:0005737">
    <property type="term" value="C:cytoplasm"/>
    <property type="evidence" value="ECO:0007669"/>
    <property type="project" value="UniProtKB-SubCell"/>
</dbReference>
<keyword evidence="5" id="KW-0963">Cytoplasm</keyword>
<dbReference type="Gene3D" id="3.40.50.150">
    <property type="entry name" value="Vaccinia Virus protein VP39"/>
    <property type="match status" value="1"/>
</dbReference>
<evidence type="ECO:0000256" key="7">
    <source>
        <dbReference type="ARBA" id="ARBA00022679"/>
    </source>
</evidence>
<dbReference type="PROSITE" id="PS51585">
    <property type="entry name" value="SAM_MT_TPMT"/>
    <property type="match status" value="1"/>
</dbReference>
<dbReference type="InterPro" id="IPR008854">
    <property type="entry name" value="TPMT"/>
</dbReference>
<evidence type="ECO:0000313" key="9">
    <source>
        <dbReference type="EnsemblMetazoa" id="XP_019849401.1"/>
    </source>
</evidence>
<dbReference type="RefSeq" id="XP_019849401.1">
    <property type="nucleotide sequence ID" value="XM_019993842.1"/>
</dbReference>
<evidence type="ECO:0000256" key="3">
    <source>
        <dbReference type="ARBA" id="ARBA00008145"/>
    </source>
</evidence>
<reference evidence="9" key="2">
    <citation type="submission" date="2024-06" db="UniProtKB">
        <authorList>
            <consortium name="EnsemblMetazoa"/>
        </authorList>
    </citation>
    <scope>IDENTIFICATION</scope>
</reference>
<dbReference type="FunFam" id="3.40.50.150:FF:000101">
    <property type="entry name" value="Thiopurine S-methyltransferase"/>
    <property type="match status" value="1"/>
</dbReference>
<evidence type="ECO:0000256" key="1">
    <source>
        <dbReference type="ARBA" id="ARBA00000903"/>
    </source>
</evidence>
<evidence type="ECO:0000256" key="2">
    <source>
        <dbReference type="ARBA" id="ARBA00004496"/>
    </source>
</evidence>
<evidence type="ECO:0000256" key="6">
    <source>
        <dbReference type="ARBA" id="ARBA00022603"/>
    </source>
</evidence>
<dbReference type="GO" id="GO:0032259">
    <property type="term" value="P:methylation"/>
    <property type="evidence" value="ECO:0007669"/>
    <property type="project" value="UniProtKB-KW"/>
</dbReference>
<keyword evidence="8" id="KW-0949">S-adenosyl-L-methionine</keyword>
<dbReference type="KEGG" id="aqu:100639349"/>
<keyword evidence="10" id="KW-1185">Reference proteome</keyword>
<keyword evidence="7" id="KW-0808">Transferase</keyword>
<dbReference type="SUPFAM" id="SSF53335">
    <property type="entry name" value="S-adenosyl-L-methionine-dependent methyltransferases"/>
    <property type="match status" value="1"/>
</dbReference>